<dbReference type="EMBL" id="PQWM01000006">
    <property type="protein sequence ID" value="RDZ17750.1"/>
    <property type="molecule type" value="Genomic_DNA"/>
</dbReference>
<accession>A0A3D8X7I4</accession>
<reference evidence="1 2" key="1">
    <citation type="journal article" date="2018" name="Appl. Environ. Microbiol.">
        <title>Antimicrobial susceptibility testing and tentative epidemiological cut-off values of five Bacillus species relevant for use as animal feed additives or for plant protection.</title>
        <authorList>
            <person name="Agerso Y."/>
            <person name="Stuer-Lauridsen B."/>
            <person name="Bjerre K."/>
            <person name="Jensen M.G."/>
            <person name="Johansen E."/>
            <person name="Bennedsen M."/>
            <person name="Brockmann E."/>
            <person name="Nielsen B."/>
        </authorList>
    </citation>
    <scope>NUCLEOTIDE SEQUENCE [LARGE SCALE GENOMIC DNA]</scope>
    <source>
        <strain evidence="1 2">CHCC20162</strain>
    </source>
</reference>
<evidence type="ECO:0000313" key="2">
    <source>
        <dbReference type="Proteomes" id="UP000256519"/>
    </source>
</evidence>
<sequence>MSKSKGDEGGVFQEQKLYRIEVIEDIISYSASSLQAQRNRYPFQAEVSKDGVIAKGTTGYIIKRWGRMYFSPDANQKGIERFTPPDQPHVLIPYKKVKNKYRIVLSFVIKAEK</sequence>
<comment type="caution">
    <text evidence="1">The sequence shown here is derived from an EMBL/GenBank/DDBJ whole genome shotgun (WGS) entry which is preliminary data.</text>
</comment>
<proteinExistence type="predicted"/>
<organism evidence="1 2">
    <name type="scientific">Priestia megaterium</name>
    <name type="common">Bacillus megaterium</name>
    <dbReference type="NCBI Taxonomy" id="1404"/>
    <lineage>
        <taxon>Bacteria</taxon>
        <taxon>Bacillati</taxon>
        <taxon>Bacillota</taxon>
        <taxon>Bacilli</taxon>
        <taxon>Bacillales</taxon>
        <taxon>Bacillaceae</taxon>
        <taxon>Priestia</taxon>
    </lineage>
</organism>
<dbReference type="Proteomes" id="UP000256519">
    <property type="component" value="Unassembled WGS sequence"/>
</dbReference>
<name>A0A3D8X7I4_PRIMG</name>
<evidence type="ECO:0000313" key="1">
    <source>
        <dbReference type="EMBL" id="RDZ17750.1"/>
    </source>
</evidence>
<gene>
    <name evidence="1" type="ORF">C3744_02295</name>
</gene>
<protein>
    <submittedName>
        <fullName evidence="1">Uncharacterized protein</fullName>
    </submittedName>
</protein>
<dbReference type="AlphaFoldDB" id="A0A3D8X7I4"/>